<gene>
    <name evidence="1" type="ORF">FQA45_16900</name>
    <name evidence="2" type="ORF">NUH22_05230</name>
</gene>
<proteinExistence type="predicted"/>
<organism evidence="2 4">
    <name type="scientific">Glutamicibacter halophytocola</name>
    <dbReference type="NCBI Taxonomy" id="1933880"/>
    <lineage>
        <taxon>Bacteria</taxon>
        <taxon>Bacillati</taxon>
        <taxon>Actinomycetota</taxon>
        <taxon>Actinomycetes</taxon>
        <taxon>Micrococcales</taxon>
        <taxon>Micrococcaceae</taxon>
        <taxon>Glutamicibacter</taxon>
    </lineage>
</organism>
<dbReference type="InterPro" id="IPR016935">
    <property type="entry name" value="Opine_metallophore_DH"/>
</dbReference>
<dbReference type="InterPro" id="IPR036291">
    <property type="entry name" value="NAD(P)-bd_dom_sf"/>
</dbReference>
<dbReference type="RefSeq" id="WP_146278058.1">
    <property type="nucleotide sequence ID" value="NZ_CP042260.1"/>
</dbReference>
<dbReference type="Pfam" id="PF10100">
    <property type="entry name" value="Staph_opine_DH"/>
    <property type="match status" value="1"/>
</dbReference>
<sequence>MDELGNILIAGTGPVAVQSAVLLAQLPGELGIAGRDSTRAAEFFTSVEHHGKHVQAQVQNPAHGALAGQARLAHRYLGYHRVRPDWDTLVMAVPADAYLPVLRALPEETLSAMKRIVLLSPTLGSAKLVGEYARRRAAHPEVISCSSYLGDSRQIAGTSGIKVLTAGVKKRIYLGSTRTQSPAAARLAAVLEAAGTAVQAASTPVEAEARNMSLYVHPALFMNELALQAVFSPGPVPKYVYKLYPEGPVAPALIHTMAQAWRELNAVTGALGGQGVNLLQFMLEDGYPVRPESITPQAAANFDKLPAAEQEYLLYVRYASLLIDPYSQPDEHGRYFDFSAIAFRPIFINDQGQWDIPRMPKEDYYRTKIIQGLARKHAVPCPMIDQLLENYERALEDAARQLEPQPCSPQFRVEDFTEHVDMIGSPSRSAA</sequence>
<name>A0A5B8ISC1_9MICC</name>
<dbReference type="AlphaFoldDB" id="A0A5B8ISC1"/>
<reference evidence="1 3" key="1">
    <citation type="submission" date="2019-07" db="EMBL/GenBank/DDBJ databases">
        <title>Complete Genome Sequence of drought tolerant Plant Growth-Promoting Rhizobacterium Glutamicibacter halophytocola DR408.</title>
        <authorList>
            <person name="Nishu S.D."/>
            <person name="Lee T.K."/>
        </authorList>
    </citation>
    <scope>NUCLEOTIDE SEQUENCE [LARGE SCALE GENOMIC DNA]</scope>
    <source>
        <strain evidence="1 3">DR408</strain>
    </source>
</reference>
<evidence type="ECO:0000313" key="3">
    <source>
        <dbReference type="Proteomes" id="UP000320717"/>
    </source>
</evidence>
<dbReference type="OrthoDB" id="3652431at2"/>
<dbReference type="EMBL" id="CP042260">
    <property type="protein sequence ID" value="QDY67841.1"/>
    <property type="molecule type" value="Genomic_DNA"/>
</dbReference>
<dbReference type="SUPFAM" id="SSF51735">
    <property type="entry name" value="NAD(P)-binding Rossmann-fold domains"/>
    <property type="match status" value="1"/>
</dbReference>
<accession>A0A5B8ISC1</accession>
<dbReference type="Proteomes" id="UP000320717">
    <property type="component" value="Chromosome"/>
</dbReference>
<dbReference type="EMBL" id="CP102487">
    <property type="protein sequence ID" value="UUX60021.1"/>
    <property type="molecule type" value="Genomic_DNA"/>
</dbReference>
<protein>
    <submittedName>
        <fullName evidence="1">DUF2338 family protein</fullName>
    </submittedName>
    <submittedName>
        <fullName evidence="2">Opine metallophore biosynthesis dehydrogenase</fullName>
    </submittedName>
</protein>
<evidence type="ECO:0000313" key="4">
    <source>
        <dbReference type="Proteomes" id="UP001060018"/>
    </source>
</evidence>
<evidence type="ECO:0000313" key="2">
    <source>
        <dbReference type="EMBL" id="UUX60021.1"/>
    </source>
</evidence>
<keyword evidence="3" id="KW-1185">Reference proteome</keyword>
<dbReference type="Proteomes" id="UP001060018">
    <property type="component" value="Chromosome"/>
</dbReference>
<evidence type="ECO:0000313" key="1">
    <source>
        <dbReference type="EMBL" id="QDY67841.1"/>
    </source>
</evidence>
<reference evidence="2" key="2">
    <citation type="journal article" date="2022" name="Pest Manag. Sci.">
        <title>Glutamicibacter halophytocola-mediated host fitness of potato tuber moth on Solanaceae crops.</title>
        <authorList>
            <person name="Wang W."/>
            <person name="Xiao G."/>
            <person name="Du G."/>
            <person name="Chang L."/>
            <person name="Yang Y."/>
            <person name="Ye J."/>
            <person name="Chen B."/>
        </authorList>
    </citation>
    <scope>NUCLEOTIDE SEQUENCE</scope>
    <source>
        <strain evidence="2">S2</strain>
    </source>
</reference>